<sequence>MKLTIQGTARLSKRVLSRLRHRMTASRMPALRSNTAASPNGTPPPQGDCEPGSDARFQAFVEEKLDRDAYLFNNPDVKAAGVDPVEHWLKWGIDEGRSMAPRTDVVIGDMDHIEGASWQYFRWKGRPVAVRVRRPIGRILDQIAEQAEFDLGIVAAGAKAIGNLREFDATDLLARDGVHVSRIFESLSVVPRTVVATPFLCTGGAEKYVADLVQTLGDSVAEPILVVVTEATEKESAGWEALNILAPLKRHEVMFWRDACGPGHAQAAVFARFLNALRPNTIIINNSRVGLDAVAQFGRGLSQYAKIFCTFFSLGVNGIGAPYGARFPRRTLSYAAALTDNARMADTLERMWGGIRGPGVVELPAKAMLIDETTFAARLARRSPRWANPDRHRRWLWVSRVEPFKGTDILAALAQLRRADEFDVYGPVHGSLAQLGLSAPNIHHKGVLENVPAADFIDYDGFIFTSLFEGMPNVVLEMSQHALPLILADVGGLRGTFDDSAVKFVGHQHHAVETAAAFSAAMDAVCGSTGADVERMIGAAYRQVVARHSPAAYSQNVKTIFGLESD</sequence>
<name>A0A6P2Z6T5_BURL3</name>
<dbReference type="AlphaFoldDB" id="A0A6P2Z6T5"/>
<proteinExistence type="predicted"/>
<dbReference type="EMBL" id="CABVQN010000022">
    <property type="protein sequence ID" value="VWD26799.1"/>
    <property type="molecule type" value="Genomic_DNA"/>
</dbReference>
<protein>
    <submittedName>
        <fullName evidence="2">Glycosyltransferase, group 1 family protein</fullName>
    </submittedName>
</protein>
<dbReference type="SUPFAM" id="SSF53756">
    <property type="entry name" value="UDP-Glycosyltransferase/glycogen phosphorylase"/>
    <property type="match status" value="1"/>
</dbReference>
<evidence type="ECO:0000256" key="1">
    <source>
        <dbReference type="SAM" id="MobiDB-lite"/>
    </source>
</evidence>
<dbReference type="Pfam" id="PF13692">
    <property type="entry name" value="Glyco_trans_1_4"/>
    <property type="match status" value="1"/>
</dbReference>
<feature type="region of interest" description="Disordered" evidence="1">
    <location>
        <begin position="26"/>
        <end position="53"/>
    </location>
</feature>
<dbReference type="Proteomes" id="UP000494110">
    <property type="component" value="Unassembled WGS sequence"/>
</dbReference>
<organism evidence="2 3">
    <name type="scientific">Burkholderia lata (strain ATCC 17760 / DSM 23089 / LMG 22485 / NCIMB 9086 / R18194 / 383)</name>
    <dbReference type="NCBI Taxonomy" id="482957"/>
    <lineage>
        <taxon>Bacteria</taxon>
        <taxon>Pseudomonadati</taxon>
        <taxon>Pseudomonadota</taxon>
        <taxon>Betaproteobacteria</taxon>
        <taxon>Burkholderiales</taxon>
        <taxon>Burkholderiaceae</taxon>
        <taxon>Burkholderia</taxon>
        <taxon>Burkholderia cepacia complex</taxon>
    </lineage>
</organism>
<evidence type="ECO:0000313" key="3">
    <source>
        <dbReference type="Proteomes" id="UP000494110"/>
    </source>
</evidence>
<dbReference type="GO" id="GO:0016740">
    <property type="term" value="F:transferase activity"/>
    <property type="evidence" value="ECO:0007669"/>
    <property type="project" value="UniProtKB-KW"/>
</dbReference>
<keyword evidence="2" id="KW-0808">Transferase</keyword>
<accession>A0A6P2Z6T5</accession>
<gene>
    <name evidence="2" type="ORF">BLA39750_04353</name>
</gene>
<evidence type="ECO:0000313" key="2">
    <source>
        <dbReference type="EMBL" id="VWD26799.1"/>
    </source>
</evidence>
<reference evidence="2 3" key="1">
    <citation type="submission" date="2019-09" db="EMBL/GenBank/DDBJ databases">
        <authorList>
            <person name="Depoorter E."/>
        </authorList>
    </citation>
    <scope>NUCLEOTIDE SEQUENCE [LARGE SCALE GENOMIC DNA]</scope>
    <source>
        <strain evidence="2">R-39750</strain>
    </source>
</reference>
<dbReference type="Gene3D" id="3.40.50.2000">
    <property type="entry name" value="Glycogen Phosphorylase B"/>
    <property type="match status" value="1"/>
</dbReference>